<comment type="caution">
    <text evidence="4">The sequence shown here is derived from an EMBL/GenBank/DDBJ whole genome shotgun (WGS) entry which is preliminary data.</text>
</comment>
<dbReference type="Gene3D" id="1.10.510.10">
    <property type="entry name" value="Transferase(Phosphotransferase) domain 1"/>
    <property type="match status" value="1"/>
</dbReference>
<proteinExistence type="predicted"/>
<dbReference type="PROSITE" id="PS00108">
    <property type="entry name" value="PROTEIN_KINASE_ST"/>
    <property type="match status" value="1"/>
</dbReference>
<dbReference type="InterPro" id="IPR001245">
    <property type="entry name" value="Ser-Thr/Tyr_kinase_cat_dom"/>
</dbReference>
<dbReference type="SUPFAM" id="SSF56112">
    <property type="entry name" value="Protein kinase-like (PK-like)"/>
    <property type="match status" value="1"/>
</dbReference>
<organism evidence="4 5">
    <name type="scientific">Rehmannia glutinosa</name>
    <name type="common">Chinese foxglove</name>
    <dbReference type="NCBI Taxonomy" id="99300"/>
    <lineage>
        <taxon>Eukaryota</taxon>
        <taxon>Viridiplantae</taxon>
        <taxon>Streptophyta</taxon>
        <taxon>Embryophyta</taxon>
        <taxon>Tracheophyta</taxon>
        <taxon>Spermatophyta</taxon>
        <taxon>Magnoliopsida</taxon>
        <taxon>eudicotyledons</taxon>
        <taxon>Gunneridae</taxon>
        <taxon>Pentapetalae</taxon>
        <taxon>asterids</taxon>
        <taxon>lamiids</taxon>
        <taxon>Lamiales</taxon>
        <taxon>Orobanchaceae</taxon>
        <taxon>Rehmannieae</taxon>
        <taxon>Rehmannia</taxon>
    </lineage>
</organism>
<evidence type="ECO:0000256" key="2">
    <source>
        <dbReference type="SAM" id="SignalP"/>
    </source>
</evidence>
<evidence type="ECO:0000259" key="3">
    <source>
        <dbReference type="PROSITE" id="PS50011"/>
    </source>
</evidence>
<keyword evidence="1" id="KW-0812">Transmembrane</keyword>
<feature type="domain" description="Protein kinase" evidence="3">
    <location>
        <begin position="290"/>
        <end position="554"/>
    </location>
</feature>
<gene>
    <name evidence="4" type="ORF">DH2020_003567</name>
</gene>
<dbReference type="InterPro" id="IPR011009">
    <property type="entry name" value="Kinase-like_dom_sf"/>
</dbReference>
<evidence type="ECO:0000256" key="1">
    <source>
        <dbReference type="SAM" id="Phobius"/>
    </source>
</evidence>
<keyword evidence="1" id="KW-0472">Membrane</keyword>
<protein>
    <recommendedName>
        <fullName evidence="3">Protein kinase domain-containing protein</fullName>
    </recommendedName>
</protein>
<feature type="transmembrane region" description="Helical" evidence="1">
    <location>
        <begin position="230"/>
        <end position="250"/>
    </location>
</feature>
<dbReference type="Pfam" id="PF19160">
    <property type="entry name" value="SPARK"/>
    <property type="match status" value="1"/>
</dbReference>
<dbReference type="Pfam" id="PF07714">
    <property type="entry name" value="PK_Tyr_Ser-Thr"/>
    <property type="match status" value="1"/>
</dbReference>
<evidence type="ECO:0000313" key="4">
    <source>
        <dbReference type="EMBL" id="KAK6160186.1"/>
    </source>
</evidence>
<evidence type="ECO:0000313" key="5">
    <source>
        <dbReference type="Proteomes" id="UP001318860"/>
    </source>
</evidence>
<accession>A0ABR0XME7</accession>
<dbReference type="SMART" id="SM00220">
    <property type="entry name" value="S_TKc"/>
    <property type="match status" value="1"/>
</dbReference>
<dbReference type="PANTHER" id="PTHR48055">
    <property type="entry name" value="LEUCINE-RICH REPEAT RECEPTOR PROTEIN KINASE EMS1"/>
    <property type="match status" value="1"/>
</dbReference>
<feature type="signal peptide" evidence="2">
    <location>
        <begin position="1"/>
        <end position="29"/>
    </location>
</feature>
<sequence length="554" mass="62062">MNYRMPYVLFRYILALSIVFRFIFQQVLADECVLDMEIPSSWNDLRRVGENWGGFLNNNSCELPFERYLYALAKRANKTGEIFLNTTAQKICLSTLNTTKKDDFGCGIERLTSGTGGCSDYSVENVVTDQLRSAFHNLDEDCRNLGSNFESDEECSSCLERWKQMSAGSANTSREEIDVCRFSVLISLTSQRINETGWIESIYTCLGSGISLADQGREEKKITFITGLEVLVGGVGGISVIIAIVWQILVRKRPKSKPPKGMDACGNSFSEKPSSVKISVREVKLATNNLSELNYIGQGVAGKVYKGILSNGQHIAVKHIINDGYMETFVREVTSLSHVKHPNLVELLGHCDGEDESFLVYELCHNGNLSEWLFGKHRFLTWIQRLEIAIDCARGLWFLHTYPEGCIVHRDIKPTNILLGTNFEAKLSDFGLSKVICMGLSYVSSEVRGTFGYVDPEYQKNRHVHSSTDVYSFRIVLLQLISGQKVINMDVTRPVPLNTKLGGDYSVEAFQMISTLALSCTGLKQQRPSMEKVVAVLEEAHRISETVMSLDSSF</sequence>
<dbReference type="PANTHER" id="PTHR48055:SF9">
    <property type="entry name" value="PROTEIN KINASE DOMAIN-CONTAINING PROTEIN"/>
    <property type="match status" value="1"/>
</dbReference>
<keyword evidence="5" id="KW-1185">Reference proteome</keyword>
<name>A0ABR0XME7_REHGL</name>
<keyword evidence="1" id="KW-1133">Transmembrane helix</keyword>
<dbReference type="Proteomes" id="UP001318860">
    <property type="component" value="Unassembled WGS sequence"/>
</dbReference>
<dbReference type="InterPro" id="IPR008271">
    <property type="entry name" value="Ser/Thr_kinase_AS"/>
</dbReference>
<feature type="chain" id="PRO_5047088955" description="Protein kinase domain-containing protein" evidence="2">
    <location>
        <begin position="30"/>
        <end position="554"/>
    </location>
</feature>
<dbReference type="InterPro" id="IPR000719">
    <property type="entry name" value="Prot_kinase_dom"/>
</dbReference>
<dbReference type="PROSITE" id="PS50011">
    <property type="entry name" value="PROTEIN_KINASE_DOM"/>
    <property type="match status" value="1"/>
</dbReference>
<keyword evidence="2" id="KW-0732">Signal</keyword>
<dbReference type="EMBL" id="JABTTQ020000003">
    <property type="protein sequence ID" value="KAK6160186.1"/>
    <property type="molecule type" value="Genomic_DNA"/>
</dbReference>
<dbReference type="Gene3D" id="3.30.200.20">
    <property type="entry name" value="Phosphorylase Kinase, domain 1"/>
    <property type="match status" value="1"/>
</dbReference>
<reference evidence="4 5" key="1">
    <citation type="journal article" date="2021" name="Comput. Struct. Biotechnol. J.">
        <title>De novo genome assembly of the potent medicinal plant Rehmannia glutinosa using nanopore technology.</title>
        <authorList>
            <person name="Ma L."/>
            <person name="Dong C."/>
            <person name="Song C."/>
            <person name="Wang X."/>
            <person name="Zheng X."/>
            <person name="Niu Y."/>
            <person name="Chen S."/>
            <person name="Feng W."/>
        </authorList>
    </citation>
    <scope>NUCLEOTIDE SEQUENCE [LARGE SCALE GENOMIC DNA]</scope>
    <source>
        <strain evidence="4">DH-2019</strain>
    </source>
</reference>
<dbReference type="InterPro" id="IPR043891">
    <property type="entry name" value="SPARK"/>
</dbReference>
<dbReference type="InterPro" id="IPR051564">
    <property type="entry name" value="LRR_receptor-like_kinase"/>
</dbReference>